<keyword evidence="3" id="KW-0378">Hydrolase</keyword>
<feature type="domain" description="Methylase-associated X1" evidence="2">
    <location>
        <begin position="46"/>
        <end position="149"/>
    </location>
</feature>
<dbReference type="InterPro" id="IPR003615">
    <property type="entry name" value="HNH_nuc"/>
</dbReference>
<evidence type="ECO:0000313" key="4">
    <source>
        <dbReference type="Proteomes" id="UP000000450"/>
    </source>
</evidence>
<keyword evidence="3" id="KW-0255">Endonuclease</keyword>
<proteinExistence type="predicted"/>
<sequence>MAQLTKPELLDRVLQGLRDGGWMPLVIEGKHPFLVRAANPERASFDLRVYIWNCTHGGGNRAPDEFRIQVTSAIPHIHPKEATVLLGWHDDTQVFAAWDIAAHDGQASSSPSAQIKEGTLQDAHSKAFATQVKDNEIVAAFRPIFLADYALSSASLHKTGTSHRDIALLNKLDTLTDEEIDEVANSNRRTVIRSIATKYRAANFRDKVLGAYGHKCAFCQVQLALIDAAHIIPVSAPDSTDEIVNGIALCKLHHYAYDSNLVSFNEAYRIEVSESRCNELAAAKQNGGIAKFRNALTPMLQLPAKQALRPRAAYIRASRRIRGWRA</sequence>
<gene>
    <name evidence="3" type="ordered locus">Dtpsy_3186</name>
</gene>
<dbReference type="InterPro" id="IPR046894">
    <property type="entry name" value="MTaX1"/>
</dbReference>
<keyword evidence="4" id="KW-1185">Reference proteome</keyword>
<keyword evidence="3" id="KW-0540">Nuclease</keyword>
<dbReference type="Pfam" id="PF13391">
    <property type="entry name" value="HNH_2"/>
    <property type="match status" value="1"/>
</dbReference>
<evidence type="ECO:0000259" key="1">
    <source>
        <dbReference type="Pfam" id="PF13391"/>
    </source>
</evidence>
<accession>A0A9J9UCE3</accession>
<dbReference type="EMBL" id="CP001392">
    <property type="protein sequence ID" value="ACM34617.1"/>
    <property type="molecule type" value="Genomic_DNA"/>
</dbReference>
<dbReference type="Proteomes" id="UP000000450">
    <property type="component" value="Chromosome"/>
</dbReference>
<protein>
    <submittedName>
        <fullName evidence="3">Restriction endonuclease-like protein</fullName>
    </submittedName>
</protein>
<evidence type="ECO:0000313" key="3">
    <source>
        <dbReference type="EMBL" id="ACM34617.1"/>
    </source>
</evidence>
<reference evidence="3 4" key="1">
    <citation type="journal article" date="2010" name="J. Bacteriol.">
        <title>Completed genome sequence of the anaerobic iron-oxidizing bacterium Acidovorax ebreus strain TPSY.</title>
        <authorList>
            <person name="Byrne-Bailey K.G."/>
            <person name="Weber K.A."/>
            <person name="Chair A.H."/>
            <person name="Bose S."/>
            <person name="Knox T."/>
            <person name="Spanbauer T.L."/>
            <person name="Chertkov O."/>
            <person name="Coates J.D."/>
        </authorList>
    </citation>
    <scope>NUCLEOTIDE SEQUENCE [LARGE SCALE GENOMIC DNA]</scope>
    <source>
        <strain evidence="3 4">TPSY</strain>
    </source>
</reference>
<dbReference type="GO" id="GO:0004519">
    <property type="term" value="F:endonuclease activity"/>
    <property type="evidence" value="ECO:0007669"/>
    <property type="project" value="UniProtKB-KW"/>
</dbReference>
<dbReference type="AlphaFoldDB" id="A0A9J9UCE3"/>
<name>A0A9J9UCE3_ACIET</name>
<dbReference type="Pfam" id="PF20296">
    <property type="entry name" value="MTaX1"/>
    <property type="match status" value="1"/>
</dbReference>
<evidence type="ECO:0000259" key="2">
    <source>
        <dbReference type="Pfam" id="PF20296"/>
    </source>
</evidence>
<dbReference type="KEGG" id="dia:Dtpsy_3186"/>
<organism evidence="3 4">
    <name type="scientific">Acidovorax ebreus (strain TPSY)</name>
    <name type="common">Diaphorobacter sp. (strain TPSY)</name>
    <dbReference type="NCBI Taxonomy" id="535289"/>
    <lineage>
        <taxon>Bacteria</taxon>
        <taxon>Pseudomonadati</taxon>
        <taxon>Pseudomonadota</taxon>
        <taxon>Betaproteobacteria</taxon>
        <taxon>Burkholderiales</taxon>
        <taxon>Comamonadaceae</taxon>
        <taxon>Diaphorobacter</taxon>
    </lineage>
</organism>
<feature type="domain" description="HNH nuclease" evidence="1">
    <location>
        <begin position="216"/>
        <end position="265"/>
    </location>
</feature>
<dbReference type="RefSeq" id="WP_015914435.1">
    <property type="nucleotide sequence ID" value="NC_011992.1"/>
</dbReference>